<organism evidence="3 4">
    <name type="scientific">Candidatus Competibacter phosphatis</name>
    <dbReference type="NCBI Taxonomy" id="221280"/>
    <lineage>
        <taxon>Bacteria</taxon>
        <taxon>Pseudomonadati</taxon>
        <taxon>Pseudomonadota</taxon>
        <taxon>Gammaproteobacteria</taxon>
        <taxon>Candidatus Competibacteraceae</taxon>
        <taxon>Candidatus Competibacter</taxon>
    </lineage>
</organism>
<dbReference type="EMBL" id="SPMZ01000083">
    <property type="protein sequence ID" value="NMQ21270.1"/>
    <property type="molecule type" value="Genomic_DNA"/>
</dbReference>
<comment type="caution">
    <text evidence="3">The sequence shown here is derived from an EMBL/GenBank/DDBJ whole genome shotgun (WGS) entry which is preliminary data.</text>
</comment>
<evidence type="ECO:0000256" key="2">
    <source>
        <dbReference type="ARBA" id="ARBA00022801"/>
    </source>
</evidence>
<accession>A0ABX1TTH2</accession>
<proteinExistence type="inferred from homology"/>
<dbReference type="InterPro" id="IPR000667">
    <property type="entry name" value="Peptidase_S13"/>
</dbReference>
<dbReference type="PRINTS" id="PR00922">
    <property type="entry name" value="DADACBPTASE3"/>
</dbReference>
<dbReference type="InterPro" id="IPR012338">
    <property type="entry name" value="Beta-lactam/transpept-like"/>
</dbReference>
<evidence type="ECO:0000256" key="1">
    <source>
        <dbReference type="ARBA" id="ARBA00006096"/>
    </source>
</evidence>
<evidence type="ECO:0000313" key="4">
    <source>
        <dbReference type="Proteomes" id="UP000760480"/>
    </source>
</evidence>
<dbReference type="Pfam" id="PF02113">
    <property type="entry name" value="Peptidase_S13"/>
    <property type="match status" value="1"/>
</dbReference>
<protein>
    <recommendedName>
        <fullName evidence="5">D-alanyl-D-alanine carboxypeptidase/D-alanyl-D-alanine-endopeptidase</fullName>
    </recommendedName>
</protein>
<sequence length="190" mass="21077">MTLSIPMVRVSMKKFPFVPLMVALLFVGLCWPQRHAFCASDTPISKVLALPNASLLMEENGHTRISRHADRPMVPASTMKILTALASIQRWGMGHRFRTDFHMTGDGRLWVKGGGDPYLVSEELDRIVATLKQKGIHSVDGLGLDSCYAGFVKRQGGWQPFSLLINQPVPHGLRKQVAEALALTPDLARY</sequence>
<dbReference type="Gene3D" id="3.40.710.10">
    <property type="entry name" value="DD-peptidase/beta-lactamase superfamily"/>
    <property type="match status" value="1"/>
</dbReference>
<dbReference type="Gene3D" id="3.50.80.20">
    <property type="entry name" value="D-Ala-D-Ala carboxypeptidase C, peptidase S13"/>
    <property type="match status" value="1"/>
</dbReference>
<reference evidence="3 4" key="1">
    <citation type="submission" date="2019-03" db="EMBL/GenBank/DDBJ databases">
        <title>Metabolic reconstructions from genomes of highly enriched 'Candidatus Accumulibacter' and 'Candidatus Competibacter' bioreactor populations.</title>
        <authorList>
            <person name="Annavajhala M.K."/>
            <person name="Welles L."/>
            <person name="Abbas B."/>
            <person name="Sorokin D."/>
            <person name="Park H."/>
            <person name="Van Loosdrecht M."/>
            <person name="Chandran K."/>
        </authorList>
    </citation>
    <scope>NUCLEOTIDE SEQUENCE [LARGE SCALE GENOMIC DNA]</scope>
    <source>
        <strain evidence="3 4">SBR_G</strain>
    </source>
</reference>
<dbReference type="PANTHER" id="PTHR30023:SF0">
    <property type="entry name" value="PENICILLIN-SENSITIVE CARBOXYPEPTIDASE A"/>
    <property type="match status" value="1"/>
</dbReference>
<keyword evidence="4" id="KW-1185">Reference proteome</keyword>
<comment type="similarity">
    <text evidence="1">Belongs to the peptidase S13 family.</text>
</comment>
<keyword evidence="2" id="KW-0378">Hydrolase</keyword>
<dbReference type="PANTHER" id="PTHR30023">
    <property type="entry name" value="D-ALANYL-D-ALANINE CARBOXYPEPTIDASE"/>
    <property type="match status" value="1"/>
</dbReference>
<dbReference type="SUPFAM" id="SSF56601">
    <property type="entry name" value="beta-lactamase/transpeptidase-like"/>
    <property type="match status" value="1"/>
</dbReference>
<dbReference type="Proteomes" id="UP000760480">
    <property type="component" value="Unassembled WGS sequence"/>
</dbReference>
<evidence type="ECO:0000313" key="3">
    <source>
        <dbReference type="EMBL" id="NMQ21270.1"/>
    </source>
</evidence>
<name>A0ABX1TTH2_9GAMM</name>
<gene>
    <name evidence="3" type="ORF">E4P82_19940</name>
</gene>
<evidence type="ECO:0008006" key="5">
    <source>
        <dbReference type="Google" id="ProtNLM"/>
    </source>
</evidence>